<dbReference type="EMBL" id="KQ981082">
    <property type="protein sequence ID" value="KYN09736.1"/>
    <property type="molecule type" value="Genomic_DNA"/>
</dbReference>
<sequence length="97" mass="11049">MSERTTGQVQDMPRPSLSTLMKRPFKERDKGVIDDAIGVITVLSFFALPQSRVHRPTTRISLIYLENAEGRLEEALSAPKRYSNERKLLFTQHCCVA</sequence>
<feature type="region of interest" description="Disordered" evidence="1">
    <location>
        <begin position="1"/>
        <end position="21"/>
    </location>
</feature>
<gene>
    <name evidence="2" type="ORF">ALC57_18257</name>
</gene>
<dbReference type="Proteomes" id="UP000078492">
    <property type="component" value="Unassembled WGS sequence"/>
</dbReference>
<proteinExistence type="predicted"/>
<organism evidence="2 3">
    <name type="scientific">Trachymyrmex cornetzi</name>
    <dbReference type="NCBI Taxonomy" id="471704"/>
    <lineage>
        <taxon>Eukaryota</taxon>
        <taxon>Metazoa</taxon>
        <taxon>Ecdysozoa</taxon>
        <taxon>Arthropoda</taxon>
        <taxon>Hexapoda</taxon>
        <taxon>Insecta</taxon>
        <taxon>Pterygota</taxon>
        <taxon>Neoptera</taxon>
        <taxon>Endopterygota</taxon>
        <taxon>Hymenoptera</taxon>
        <taxon>Apocrita</taxon>
        <taxon>Aculeata</taxon>
        <taxon>Formicoidea</taxon>
        <taxon>Formicidae</taxon>
        <taxon>Myrmicinae</taxon>
        <taxon>Trachymyrmex</taxon>
    </lineage>
</organism>
<evidence type="ECO:0000256" key="1">
    <source>
        <dbReference type="SAM" id="MobiDB-lite"/>
    </source>
</evidence>
<protein>
    <submittedName>
        <fullName evidence="2">Uncharacterized protein</fullName>
    </submittedName>
</protein>
<keyword evidence="3" id="KW-1185">Reference proteome</keyword>
<name>A0A195DA43_9HYME</name>
<evidence type="ECO:0000313" key="3">
    <source>
        <dbReference type="Proteomes" id="UP000078492"/>
    </source>
</evidence>
<evidence type="ECO:0000313" key="2">
    <source>
        <dbReference type="EMBL" id="KYN09736.1"/>
    </source>
</evidence>
<dbReference type="AlphaFoldDB" id="A0A195DA43"/>
<accession>A0A195DA43</accession>
<reference evidence="2 3" key="1">
    <citation type="submission" date="2015-09" db="EMBL/GenBank/DDBJ databases">
        <title>Trachymyrmex cornetzi WGS genome.</title>
        <authorList>
            <person name="Nygaard S."/>
            <person name="Hu H."/>
            <person name="Boomsma J."/>
            <person name="Zhang G."/>
        </authorList>
    </citation>
    <scope>NUCLEOTIDE SEQUENCE [LARGE SCALE GENOMIC DNA]</scope>
    <source>
        <strain evidence="2">Tcor2-1</strain>
        <tissue evidence="2">Whole body</tissue>
    </source>
</reference>